<name>A0A368XAG0_9BACI</name>
<dbReference type="Proteomes" id="UP000252585">
    <property type="component" value="Unassembled WGS sequence"/>
</dbReference>
<accession>A0A368XAG0</accession>
<reference evidence="2 3" key="1">
    <citation type="submission" date="2018-07" db="EMBL/GenBank/DDBJ databases">
        <title>Genomic Encyclopedia of Type Strains, Phase IV (KMG-IV): sequencing the most valuable type-strain genomes for metagenomic binning, comparative biology and taxonomic classification.</title>
        <authorList>
            <person name="Goeker M."/>
        </authorList>
    </citation>
    <scope>NUCLEOTIDE SEQUENCE [LARGE SCALE GENOMIC DNA]</scope>
    <source>
        <strain evidence="2 3">DSM 27696</strain>
    </source>
</reference>
<evidence type="ECO:0000256" key="1">
    <source>
        <dbReference type="SAM" id="Phobius"/>
    </source>
</evidence>
<dbReference type="EMBL" id="QPJJ01000012">
    <property type="protein sequence ID" value="RCW64940.1"/>
    <property type="molecule type" value="Genomic_DNA"/>
</dbReference>
<feature type="transmembrane region" description="Helical" evidence="1">
    <location>
        <begin position="12"/>
        <end position="33"/>
    </location>
</feature>
<dbReference type="InterPro" id="IPR046350">
    <property type="entry name" value="Cystatin_sf"/>
</dbReference>
<organism evidence="2 3">
    <name type="scientific">Saliterribacillus persicus</name>
    <dbReference type="NCBI Taxonomy" id="930114"/>
    <lineage>
        <taxon>Bacteria</taxon>
        <taxon>Bacillati</taxon>
        <taxon>Bacillota</taxon>
        <taxon>Bacilli</taxon>
        <taxon>Bacillales</taxon>
        <taxon>Bacillaceae</taxon>
        <taxon>Saliterribacillus</taxon>
    </lineage>
</organism>
<keyword evidence="1" id="KW-0472">Membrane</keyword>
<protein>
    <submittedName>
        <fullName evidence="2">Uncharacterized protein YpmB</fullName>
    </submittedName>
</protein>
<gene>
    <name evidence="2" type="ORF">DFR57_112118</name>
</gene>
<keyword evidence="1" id="KW-0812">Transmembrane</keyword>
<dbReference type="RefSeq" id="WP_114353822.1">
    <property type="nucleotide sequence ID" value="NZ_QPJJ01000012.1"/>
</dbReference>
<evidence type="ECO:0000313" key="3">
    <source>
        <dbReference type="Proteomes" id="UP000252585"/>
    </source>
</evidence>
<keyword evidence="3" id="KW-1185">Reference proteome</keyword>
<dbReference type="OrthoDB" id="2381181at2"/>
<comment type="caution">
    <text evidence="2">The sequence shown here is derived from an EMBL/GenBank/DDBJ whole genome shotgun (WGS) entry which is preliminary data.</text>
</comment>
<proteinExistence type="predicted"/>
<evidence type="ECO:0000313" key="2">
    <source>
        <dbReference type="EMBL" id="RCW64940.1"/>
    </source>
</evidence>
<sequence>MKKQSSRFTVPNKLFLFVTILSVITISIISYSVHLYQEVVSDRDLDLNEVEAYVKEESAIVQISEIDRYHGDMLFHAVKGKTEDGKELLVFFYEEDDVKEIITYEMDNLMSKEEIMNNWSSTCDGCELLGSSFGMDNEVPVVEIKYIDQEERLVYEYVQLSNGESYTLRLKQAIY</sequence>
<dbReference type="AlphaFoldDB" id="A0A368XAG0"/>
<dbReference type="Gene3D" id="3.10.450.40">
    <property type="match status" value="2"/>
</dbReference>
<keyword evidence="1" id="KW-1133">Transmembrane helix</keyword>
<dbReference type="SUPFAM" id="SSF54403">
    <property type="entry name" value="Cystatin/monellin"/>
    <property type="match status" value="2"/>
</dbReference>